<evidence type="ECO:0000313" key="2">
    <source>
        <dbReference type="EMBL" id="KAK2110692.1"/>
    </source>
</evidence>
<comment type="caution">
    <text evidence="2">The sequence shown here is derived from an EMBL/GenBank/DDBJ whole genome shotgun (WGS) entry which is preliminary data.</text>
</comment>
<name>A0ABQ9VR40_SAGOE</name>
<proteinExistence type="predicted"/>
<keyword evidence="3" id="KW-1185">Reference proteome</keyword>
<gene>
    <name evidence="2" type="ORF">P7K49_010438</name>
</gene>
<sequence>MSYLEAQKPGGPRRGGGNSPEAHSTALAGRGEERRWGEQELIYCDCACDIRAAELLGLAHPCQGRVQQLRRPVSLSSSGLRRGMRQTFRVAGAHVAICFWGLQASQSGASLVPWVAEHLPHSKLWGPQQALPGTKLRLQVSPL</sequence>
<protein>
    <submittedName>
        <fullName evidence="2">Uncharacterized protein</fullName>
    </submittedName>
</protein>
<feature type="region of interest" description="Disordered" evidence="1">
    <location>
        <begin position="1"/>
        <end position="30"/>
    </location>
</feature>
<dbReference type="Proteomes" id="UP001266305">
    <property type="component" value="Unassembled WGS sequence"/>
</dbReference>
<accession>A0ABQ9VR40</accession>
<feature type="non-terminal residue" evidence="2">
    <location>
        <position position="143"/>
    </location>
</feature>
<reference evidence="2 3" key="1">
    <citation type="submission" date="2023-05" db="EMBL/GenBank/DDBJ databases">
        <title>B98-5 Cell Line De Novo Hybrid Assembly: An Optical Mapping Approach.</title>
        <authorList>
            <person name="Kananen K."/>
            <person name="Auerbach J.A."/>
            <person name="Kautto E."/>
            <person name="Blachly J.S."/>
        </authorList>
    </citation>
    <scope>NUCLEOTIDE SEQUENCE [LARGE SCALE GENOMIC DNA]</scope>
    <source>
        <strain evidence="2">B95-8</strain>
        <tissue evidence="2">Cell line</tissue>
    </source>
</reference>
<dbReference type="EMBL" id="JASSZA010000005">
    <property type="protein sequence ID" value="KAK2110692.1"/>
    <property type="molecule type" value="Genomic_DNA"/>
</dbReference>
<evidence type="ECO:0000256" key="1">
    <source>
        <dbReference type="SAM" id="MobiDB-lite"/>
    </source>
</evidence>
<organism evidence="2 3">
    <name type="scientific">Saguinus oedipus</name>
    <name type="common">Cotton-top tamarin</name>
    <name type="synonym">Oedipomidas oedipus</name>
    <dbReference type="NCBI Taxonomy" id="9490"/>
    <lineage>
        <taxon>Eukaryota</taxon>
        <taxon>Metazoa</taxon>
        <taxon>Chordata</taxon>
        <taxon>Craniata</taxon>
        <taxon>Vertebrata</taxon>
        <taxon>Euteleostomi</taxon>
        <taxon>Mammalia</taxon>
        <taxon>Eutheria</taxon>
        <taxon>Euarchontoglires</taxon>
        <taxon>Primates</taxon>
        <taxon>Haplorrhini</taxon>
        <taxon>Platyrrhini</taxon>
        <taxon>Cebidae</taxon>
        <taxon>Callitrichinae</taxon>
        <taxon>Saguinus</taxon>
    </lineage>
</organism>
<evidence type="ECO:0000313" key="3">
    <source>
        <dbReference type="Proteomes" id="UP001266305"/>
    </source>
</evidence>